<dbReference type="Pfam" id="PF02518">
    <property type="entry name" value="HATPase_c"/>
    <property type="match status" value="1"/>
</dbReference>
<feature type="transmembrane region" description="Helical" evidence="9">
    <location>
        <begin position="503"/>
        <end position="523"/>
    </location>
</feature>
<proteinExistence type="predicted"/>
<keyword evidence="9" id="KW-0472">Membrane</keyword>
<accession>A0A5B8VX00</accession>
<keyword evidence="13" id="KW-1185">Reference proteome</keyword>
<evidence type="ECO:0000256" key="6">
    <source>
        <dbReference type="ARBA" id="ARBA00022777"/>
    </source>
</evidence>
<keyword evidence="6" id="KW-0418">Kinase</keyword>
<evidence type="ECO:0000256" key="10">
    <source>
        <dbReference type="SAM" id="SignalP"/>
    </source>
</evidence>
<evidence type="ECO:0000259" key="11">
    <source>
        <dbReference type="SMART" id="SM00387"/>
    </source>
</evidence>
<evidence type="ECO:0000256" key="2">
    <source>
        <dbReference type="ARBA" id="ARBA00012438"/>
    </source>
</evidence>
<feature type="chain" id="PRO_5022734516" description="histidine kinase" evidence="10">
    <location>
        <begin position="39"/>
        <end position="765"/>
    </location>
</feature>
<dbReference type="Pfam" id="PF07568">
    <property type="entry name" value="HisKA_2"/>
    <property type="match status" value="1"/>
</dbReference>
<organism evidence="12 13">
    <name type="scientific">Mucilaginibacter ginsenosidivorax</name>
    <dbReference type="NCBI Taxonomy" id="862126"/>
    <lineage>
        <taxon>Bacteria</taxon>
        <taxon>Pseudomonadati</taxon>
        <taxon>Bacteroidota</taxon>
        <taxon>Sphingobacteriia</taxon>
        <taxon>Sphingobacteriales</taxon>
        <taxon>Sphingobacteriaceae</taxon>
        <taxon>Mucilaginibacter</taxon>
    </lineage>
</organism>
<name>A0A5B8VX00_9SPHI</name>
<feature type="signal peptide" evidence="10">
    <location>
        <begin position="1"/>
        <end position="38"/>
    </location>
</feature>
<keyword evidence="10" id="KW-0732">Signal</keyword>
<dbReference type="GO" id="GO:0005524">
    <property type="term" value="F:ATP binding"/>
    <property type="evidence" value="ECO:0007669"/>
    <property type="project" value="UniProtKB-KW"/>
</dbReference>
<gene>
    <name evidence="12" type="ORF">FSB76_01955</name>
</gene>
<comment type="catalytic activity">
    <reaction evidence="1">
        <text>ATP + protein L-histidine = ADP + protein N-phospho-L-histidine.</text>
        <dbReference type="EC" id="2.7.13.3"/>
    </reaction>
</comment>
<keyword evidence="7" id="KW-0067">ATP-binding</keyword>
<dbReference type="SUPFAM" id="SSF48452">
    <property type="entry name" value="TPR-like"/>
    <property type="match status" value="1"/>
</dbReference>
<dbReference type="PANTHER" id="PTHR41523">
    <property type="entry name" value="TWO-COMPONENT SYSTEM SENSOR PROTEIN"/>
    <property type="match status" value="1"/>
</dbReference>
<keyword evidence="4" id="KW-0808">Transferase</keyword>
<dbReference type="SUPFAM" id="SSF55874">
    <property type="entry name" value="ATPase domain of HSP90 chaperone/DNA topoisomerase II/histidine kinase"/>
    <property type="match status" value="1"/>
</dbReference>
<dbReference type="InterPro" id="IPR019734">
    <property type="entry name" value="TPR_rpt"/>
</dbReference>
<sequence length="765" mass="87630">MANHCEFPLKNNLQCLKKWSRLLFLCILSSLLGQQAFAQAEVSPVPQSLLDQLKKSKPDTSRIRILIEIGDDHLQFSQVPKPHLDSAMKFADRAIALSTLLHQTESVYEAYILKGYTYIRMNDFVNGQAYFMKAINHYHQTGAIAKEAETRASLGDLITPDSKTNDDMKIGYYRQAQSLYKKAGKQLEAIEVLKKIADVYLNQRNLPEAEKLLLQVVSEYKAANFKNLHYTYDLLAGVARLKANLRDQLYYRLLVIKSMETAKDSVHAMDFYGSLAGTYASLGMLKKAEFYYRKALQSNGSQFYYFYYFRFTTALTDNLIAQKRVGDALDVLQKAIKKQPPLNLQDKIFIDEAFGHCYQKLGQTKLAEYYYRHSVTLSDSAYLLKSINGGLHFSNIMNLVDLFIAEGDFKNASLYLKKTVPLPKERLSPISLANYELSLYQTDSASRNFETAIGHLKKYGRLKDSVYNIEQTKKVDELIYKSETEQKDRELVLQKGLVKQTVLVRNLVIGGLFMVLLLLAILYNRYRLKQRSNQLLQQQRNEIDDQNHSLQELNNKQNSLLTEKEWLLREIHHRVKNNLQTSISLLNMQSAHINNNEALSAIKDSQRRMFSMSLIHQRLYQSERMTLIDMQIYINELVVYLKESFTGRENIGMDVSIDPIDLDVAQALPLGLIINEAVTNSFKYAFPGNRKGLLKIILIEKFDKMISLVIQDNGIGFPLDEYNEHTSLGIKLMRGLADQVHGDFNLQSLPGTIISVKFSRNLLVG</sequence>
<protein>
    <recommendedName>
        <fullName evidence="2">histidine kinase</fullName>
        <ecNumber evidence="2">2.7.13.3</ecNumber>
    </recommendedName>
</protein>
<dbReference type="InterPro" id="IPR011990">
    <property type="entry name" value="TPR-like_helical_dom_sf"/>
</dbReference>
<feature type="domain" description="Histidine kinase/HSP90-like ATPase" evidence="11">
    <location>
        <begin position="665"/>
        <end position="762"/>
    </location>
</feature>
<feature type="coiled-coil region" evidence="8">
    <location>
        <begin position="529"/>
        <end position="570"/>
    </location>
</feature>
<keyword evidence="9" id="KW-0812">Transmembrane</keyword>
<dbReference type="SMART" id="SM00028">
    <property type="entry name" value="TPR"/>
    <property type="match status" value="3"/>
</dbReference>
<evidence type="ECO:0000256" key="4">
    <source>
        <dbReference type="ARBA" id="ARBA00022679"/>
    </source>
</evidence>
<dbReference type="Pfam" id="PF13181">
    <property type="entry name" value="TPR_8"/>
    <property type="match status" value="1"/>
</dbReference>
<evidence type="ECO:0000256" key="5">
    <source>
        <dbReference type="ARBA" id="ARBA00022741"/>
    </source>
</evidence>
<evidence type="ECO:0000313" key="13">
    <source>
        <dbReference type="Proteomes" id="UP000321362"/>
    </source>
</evidence>
<keyword evidence="8" id="KW-0175">Coiled coil</keyword>
<dbReference type="Proteomes" id="UP000321362">
    <property type="component" value="Chromosome"/>
</dbReference>
<keyword evidence="9" id="KW-1133">Transmembrane helix</keyword>
<evidence type="ECO:0000256" key="3">
    <source>
        <dbReference type="ARBA" id="ARBA00022553"/>
    </source>
</evidence>
<dbReference type="InterPro" id="IPR003594">
    <property type="entry name" value="HATPase_dom"/>
</dbReference>
<dbReference type="InterPro" id="IPR036890">
    <property type="entry name" value="HATPase_C_sf"/>
</dbReference>
<dbReference type="Gene3D" id="3.30.450.20">
    <property type="entry name" value="PAS domain"/>
    <property type="match status" value="1"/>
</dbReference>
<keyword evidence="5" id="KW-0547">Nucleotide-binding</keyword>
<evidence type="ECO:0000256" key="8">
    <source>
        <dbReference type="SAM" id="Coils"/>
    </source>
</evidence>
<dbReference type="SMART" id="SM00387">
    <property type="entry name" value="HATPase_c"/>
    <property type="match status" value="1"/>
</dbReference>
<evidence type="ECO:0000256" key="7">
    <source>
        <dbReference type="ARBA" id="ARBA00022840"/>
    </source>
</evidence>
<dbReference type="GO" id="GO:0004673">
    <property type="term" value="F:protein histidine kinase activity"/>
    <property type="evidence" value="ECO:0007669"/>
    <property type="project" value="UniProtKB-EC"/>
</dbReference>
<dbReference type="Gene3D" id="3.30.565.10">
    <property type="entry name" value="Histidine kinase-like ATPase, C-terminal domain"/>
    <property type="match status" value="1"/>
</dbReference>
<dbReference type="AlphaFoldDB" id="A0A5B8VX00"/>
<evidence type="ECO:0000256" key="1">
    <source>
        <dbReference type="ARBA" id="ARBA00000085"/>
    </source>
</evidence>
<dbReference type="EMBL" id="CP042437">
    <property type="protein sequence ID" value="QEC74768.1"/>
    <property type="molecule type" value="Genomic_DNA"/>
</dbReference>
<evidence type="ECO:0000256" key="9">
    <source>
        <dbReference type="SAM" id="Phobius"/>
    </source>
</evidence>
<dbReference type="InterPro" id="IPR011495">
    <property type="entry name" value="Sig_transdc_His_kin_sub2_dim/P"/>
</dbReference>
<dbReference type="EC" id="2.7.13.3" evidence="2"/>
<dbReference type="KEGG" id="mgk:FSB76_01955"/>
<dbReference type="Gene3D" id="1.25.40.10">
    <property type="entry name" value="Tetratricopeptide repeat domain"/>
    <property type="match status" value="2"/>
</dbReference>
<reference evidence="12 13" key="1">
    <citation type="journal article" date="2013" name="J. Microbiol.">
        <title>Mucilaginibacter ginsenosidivorax sp. nov., with ginsenoside converting activity isolated from sediment.</title>
        <authorList>
            <person name="Kim J.K."/>
            <person name="Choi T.E."/>
            <person name="Liu Q.M."/>
            <person name="Park H.Y."/>
            <person name="Yi T.H."/>
            <person name="Yoon M.H."/>
            <person name="Kim S.C."/>
            <person name="Im W.T."/>
        </authorList>
    </citation>
    <scope>NUCLEOTIDE SEQUENCE [LARGE SCALE GENOMIC DNA]</scope>
    <source>
        <strain evidence="12 13">KHI28</strain>
    </source>
</reference>
<keyword evidence="3" id="KW-0597">Phosphoprotein</keyword>
<evidence type="ECO:0000313" key="12">
    <source>
        <dbReference type="EMBL" id="QEC74768.1"/>
    </source>
</evidence>
<dbReference type="PANTHER" id="PTHR41523:SF8">
    <property type="entry name" value="ETHYLENE RESPONSE SENSOR PROTEIN"/>
    <property type="match status" value="1"/>
</dbReference>
<dbReference type="Pfam" id="PF14938">
    <property type="entry name" value="SNAP"/>
    <property type="match status" value="1"/>
</dbReference>